<keyword evidence="2" id="KW-0805">Transcription regulation</keyword>
<protein>
    <submittedName>
        <fullName evidence="7">Probable catabolite control protein A</fullName>
    </submittedName>
</protein>
<evidence type="ECO:0000313" key="7">
    <source>
        <dbReference type="EMBL" id="CUO32512.1"/>
    </source>
</evidence>
<dbReference type="PROSITE" id="PS50932">
    <property type="entry name" value="HTH_LACI_2"/>
    <property type="match status" value="1"/>
</dbReference>
<keyword evidence="3" id="KW-0238">DNA-binding</keyword>
<dbReference type="PROSITE" id="PS00356">
    <property type="entry name" value="HTH_LACI_1"/>
    <property type="match status" value="1"/>
</dbReference>
<dbReference type="CDD" id="cd01392">
    <property type="entry name" value="HTH_LacI"/>
    <property type="match status" value="1"/>
</dbReference>
<dbReference type="PANTHER" id="PTHR30146:SF95">
    <property type="entry name" value="RIBOSE OPERON REPRESSOR"/>
    <property type="match status" value="1"/>
</dbReference>
<dbReference type="AlphaFoldDB" id="A0A174E3P7"/>
<dbReference type="RefSeq" id="WP_227296139.1">
    <property type="nucleotide sequence ID" value="NZ_CYZA01000017.1"/>
</dbReference>
<evidence type="ECO:0000313" key="8">
    <source>
        <dbReference type="Proteomes" id="UP000095447"/>
    </source>
</evidence>
<sequence length="348" mass="38777">MNSNYYVIVKSNNRTGKVGMASIRDVARRAGVGVGTVSRVINGTGYVSADTRKKIESAIEELQYKPNELARNLFRNKTGIVGILVPDVDHPFFSSYVRQTEAALYEMGYKTLIGNTIGISNREREFLDMLDRNMVDGIITGSHTLEGDEYLKRKKTIVSLDRDFGSGIPMVGSDHMSGGEMAANILIKNKCKKVLNISGVAPDIAANDRHAILETILTEHGVEVIDVIMEWNKFGHEDYREIARKAMQKCDGIDGVFGTDQPALYYMHLAMEAGRKVPDNFRVVTYDGTDITRLCYPEATSICQNIEMLAEISANSVVDLIEERRPVPHKQIIPVEVRQGQTTYPVNL</sequence>
<dbReference type="SUPFAM" id="SSF53822">
    <property type="entry name" value="Periplasmic binding protein-like I"/>
    <property type="match status" value="1"/>
</dbReference>
<organism evidence="7 8">
    <name type="scientific">Blautia obeum</name>
    <dbReference type="NCBI Taxonomy" id="40520"/>
    <lineage>
        <taxon>Bacteria</taxon>
        <taxon>Bacillati</taxon>
        <taxon>Bacillota</taxon>
        <taxon>Clostridia</taxon>
        <taxon>Lachnospirales</taxon>
        <taxon>Lachnospiraceae</taxon>
        <taxon>Blautia</taxon>
    </lineage>
</organism>
<dbReference type="SMART" id="SM00354">
    <property type="entry name" value="HTH_LACI"/>
    <property type="match status" value="1"/>
</dbReference>
<dbReference type="EMBL" id="CYZA01000017">
    <property type="protein sequence ID" value="CUO32512.1"/>
    <property type="molecule type" value="Genomic_DNA"/>
</dbReference>
<dbReference type="SUPFAM" id="SSF47413">
    <property type="entry name" value="lambda repressor-like DNA-binding domains"/>
    <property type="match status" value="1"/>
</dbReference>
<dbReference type="GO" id="GO:0003700">
    <property type="term" value="F:DNA-binding transcription factor activity"/>
    <property type="evidence" value="ECO:0007669"/>
    <property type="project" value="TreeGrafter"/>
</dbReference>
<dbReference type="CDD" id="cd06291">
    <property type="entry name" value="PBP1_Qymf-like"/>
    <property type="match status" value="1"/>
</dbReference>
<dbReference type="PANTHER" id="PTHR30146">
    <property type="entry name" value="LACI-RELATED TRANSCRIPTIONAL REPRESSOR"/>
    <property type="match status" value="1"/>
</dbReference>
<dbReference type="Gene3D" id="1.10.260.40">
    <property type="entry name" value="lambda repressor-like DNA-binding domains"/>
    <property type="match status" value="1"/>
</dbReference>
<proteinExistence type="predicted"/>
<evidence type="ECO:0000259" key="5">
    <source>
        <dbReference type="PROSITE" id="PS50932"/>
    </source>
</evidence>
<dbReference type="Pfam" id="PF13377">
    <property type="entry name" value="Peripla_BP_3"/>
    <property type="match status" value="1"/>
</dbReference>
<feature type="domain" description="HTH cro/C1-type" evidence="6">
    <location>
        <begin position="22"/>
        <end position="69"/>
    </location>
</feature>
<keyword evidence="1" id="KW-0678">Repressor</keyword>
<dbReference type="Gene3D" id="3.40.50.2300">
    <property type="match status" value="2"/>
</dbReference>
<dbReference type="InterPro" id="IPR010982">
    <property type="entry name" value="Lambda_DNA-bd_dom_sf"/>
</dbReference>
<evidence type="ECO:0000256" key="4">
    <source>
        <dbReference type="ARBA" id="ARBA00023163"/>
    </source>
</evidence>
<gene>
    <name evidence="7" type="primary">ccpA_1</name>
    <name evidence="7" type="ORF">ERS852395_02688</name>
</gene>
<dbReference type="InterPro" id="IPR001387">
    <property type="entry name" value="Cro/C1-type_HTH"/>
</dbReference>
<dbReference type="GO" id="GO:0000976">
    <property type="term" value="F:transcription cis-regulatory region binding"/>
    <property type="evidence" value="ECO:0007669"/>
    <property type="project" value="TreeGrafter"/>
</dbReference>
<name>A0A174E3P7_9FIRM</name>
<keyword evidence="4" id="KW-0804">Transcription</keyword>
<dbReference type="InterPro" id="IPR028082">
    <property type="entry name" value="Peripla_BP_I"/>
</dbReference>
<dbReference type="PROSITE" id="PS50943">
    <property type="entry name" value="HTH_CROC1"/>
    <property type="match status" value="1"/>
</dbReference>
<dbReference type="Pfam" id="PF00356">
    <property type="entry name" value="LacI"/>
    <property type="match status" value="1"/>
</dbReference>
<reference evidence="7 8" key="1">
    <citation type="submission" date="2015-09" db="EMBL/GenBank/DDBJ databases">
        <authorList>
            <consortium name="Pathogen Informatics"/>
        </authorList>
    </citation>
    <scope>NUCLEOTIDE SEQUENCE [LARGE SCALE GENOMIC DNA]</scope>
    <source>
        <strain evidence="7 8">2789STDY5608838</strain>
    </source>
</reference>
<dbReference type="Proteomes" id="UP000095447">
    <property type="component" value="Unassembled WGS sequence"/>
</dbReference>
<evidence type="ECO:0000256" key="1">
    <source>
        <dbReference type="ARBA" id="ARBA00022491"/>
    </source>
</evidence>
<feature type="domain" description="HTH lacI-type" evidence="5">
    <location>
        <begin position="21"/>
        <end position="75"/>
    </location>
</feature>
<evidence type="ECO:0000256" key="3">
    <source>
        <dbReference type="ARBA" id="ARBA00023125"/>
    </source>
</evidence>
<evidence type="ECO:0000259" key="6">
    <source>
        <dbReference type="PROSITE" id="PS50943"/>
    </source>
</evidence>
<dbReference type="InterPro" id="IPR000843">
    <property type="entry name" value="HTH_LacI"/>
</dbReference>
<dbReference type="InterPro" id="IPR046335">
    <property type="entry name" value="LacI/GalR-like_sensor"/>
</dbReference>
<accession>A0A174E3P7</accession>
<dbReference type="PRINTS" id="PR00036">
    <property type="entry name" value="HTHLACI"/>
</dbReference>
<evidence type="ECO:0000256" key="2">
    <source>
        <dbReference type="ARBA" id="ARBA00023015"/>
    </source>
</evidence>
<dbReference type="GeneID" id="75080632"/>